<dbReference type="EMBL" id="SHKO01000007">
    <property type="protein sequence ID" value="RZT91055.1"/>
    <property type="molecule type" value="Genomic_DNA"/>
</dbReference>
<dbReference type="GO" id="GO:0016020">
    <property type="term" value="C:membrane"/>
    <property type="evidence" value="ECO:0007669"/>
    <property type="project" value="UniProtKB-SubCell"/>
</dbReference>
<dbReference type="RefSeq" id="WP_130305328.1">
    <property type="nucleotide sequence ID" value="NZ_SHKO01000007.1"/>
</dbReference>
<keyword evidence="4 5" id="KW-0472">Membrane</keyword>
<evidence type="ECO:0000256" key="3">
    <source>
        <dbReference type="ARBA" id="ARBA00022989"/>
    </source>
</evidence>
<dbReference type="Proteomes" id="UP000293398">
    <property type="component" value="Unassembled WGS sequence"/>
</dbReference>
<evidence type="ECO:0000256" key="1">
    <source>
        <dbReference type="ARBA" id="ARBA00004141"/>
    </source>
</evidence>
<evidence type="ECO:0000256" key="2">
    <source>
        <dbReference type="ARBA" id="ARBA00022692"/>
    </source>
</evidence>
<sequence>MSIISELTDIFTSKLGTDLFSKTGDFITGIAPIFSAGLSLYLLLLVFYYYNRGLDDAILDIFKRVIVWLIIIAFAFNAGTYTKLASFIYALPDDLSSLFGGEQTTASAVETGVQNVDKMVANIGLISEDANWYEWDVHLPVFGGQVGAYLMGYWLLLLAFAYYLITKVCLALTLMVGPLFLGAALFPGTRQFAMNWIGQCLNYTVTIVLFAIISKMQSEFVATHVSNWAGDNSTWDIVKLWDIMTQLIAMTILFTLVSLSVPSIAAALTGGAQADSHGRTVSRFVGGMRRMTGTMNFGRPGKANRAGKN</sequence>
<dbReference type="GO" id="GO:0030255">
    <property type="term" value="P:protein secretion by the type IV secretion system"/>
    <property type="evidence" value="ECO:0007669"/>
    <property type="project" value="InterPro"/>
</dbReference>
<proteinExistence type="predicted"/>
<name>A0A4Q7V4C4_9BURK</name>
<feature type="transmembrane region" description="Helical" evidence="5">
    <location>
        <begin position="170"/>
        <end position="187"/>
    </location>
</feature>
<dbReference type="AlphaFoldDB" id="A0A4Q7V4C4"/>
<evidence type="ECO:0000313" key="6">
    <source>
        <dbReference type="EMBL" id="RZT91055.1"/>
    </source>
</evidence>
<keyword evidence="3 5" id="KW-1133">Transmembrane helix</keyword>
<feature type="transmembrane region" description="Helical" evidence="5">
    <location>
        <begin position="247"/>
        <end position="268"/>
    </location>
</feature>
<gene>
    <name evidence="6" type="ORF">EV681_4578</name>
</gene>
<accession>A0A4Q7V4C4</accession>
<reference evidence="6 7" key="1">
    <citation type="submission" date="2019-02" db="EMBL/GenBank/DDBJ databases">
        <title>Genomic Encyclopedia of Type Strains, Phase IV (KMG-IV): sequencing the most valuable type-strain genomes for metagenomic binning, comparative biology and taxonomic classification.</title>
        <authorList>
            <person name="Goeker M."/>
        </authorList>
    </citation>
    <scope>NUCLEOTIDE SEQUENCE [LARGE SCALE GENOMIC DNA]</scope>
    <source>
        <strain evidence="6 7">DSM 23814</strain>
    </source>
</reference>
<keyword evidence="2 5" id="KW-0812">Transmembrane</keyword>
<feature type="transmembrane region" description="Helical" evidence="5">
    <location>
        <begin position="193"/>
        <end position="213"/>
    </location>
</feature>
<evidence type="ECO:0000256" key="4">
    <source>
        <dbReference type="ARBA" id="ARBA00023136"/>
    </source>
</evidence>
<comment type="caution">
    <text evidence="6">The sequence shown here is derived from an EMBL/GenBank/DDBJ whole genome shotgun (WGS) entry which is preliminary data.</text>
</comment>
<feature type="transmembrane region" description="Helical" evidence="5">
    <location>
        <begin position="26"/>
        <end position="49"/>
    </location>
</feature>
<protein>
    <submittedName>
        <fullName evidence="6">Type IV secretion system protein VirB6</fullName>
    </submittedName>
</protein>
<organism evidence="6 7">
    <name type="scientific">Advenella incenata</name>
    <dbReference type="NCBI Taxonomy" id="267800"/>
    <lineage>
        <taxon>Bacteria</taxon>
        <taxon>Pseudomonadati</taxon>
        <taxon>Pseudomonadota</taxon>
        <taxon>Betaproteobacteria</taxon>
        <taxon>Burkholderiales</taxon>
        <taxon>Alcaligenaceae</taxon>
    </lineage>
</organism>
<feature type="transmembrane region" description="Helical" evidence="5">
    <location>
        <begin position="61"/>
        <end position="81"/>
    </location>
</feature>
<keyword evidence="7" id="KW-1185">Reference proteome</keyword>
<feature type="transmembrane region" description="Helical" evidence="5">
    <location>
        <begin position="146"/>
        <end position="165"/>
    </location>
</feature>
<dbReference type="InterPro" id="IPR007688">
    <property type="entry name" value="Conjugal_tfr_TrbL/VirB6"/>
</dbReference>
<evidence type="ECO:0000313" key="7">
    <source>
        <dbReference type="Proteomes" id="UP000293398"/>
    </source>
</evidence>
<dbReference type="Pfam" id="PF04610">
    <property type="entry name" value="TrbL"/>
    <property type="match status" value="1"/>
</dbReference>
<evidence type="ECO:0000256" key="5">
    <source>
        <dbReference type="SAM" id="Phobius"/>
    </source>
</evidence>
<dbReference type="OrthoDB" id="6956705at2"/>
<comment type="subcellular location">
    <subcellularLocation>
        <location evidence="1">Membrane</location>
        <topology evidence="1">Multi-pass membrane protein</topology>
    </subcellularLocation>
</comment>